<dbReference type="PANTHER" id="PTHR12110">
    <property type="entry name" value="HYDROXYPYRUVATE ISOMERASE"/>
    <property type="match status" value="1"/>
</dbReference>
<dbReference type="EMBL" id="PEWV01000062">
    <property type="protein sequence ID" value="PIU41270.1"/>
    <property type="molecule type" value="Genomic_DNA"/>
</dbReference>
<dbReference type="InterPro" id="IPR013022">
    <property type="entry name" value="Xyl_isomerase-like_TIM-brl"/>
</dbReference>
<dbReference type="InterPro" id="IPR050312">
    <property type="entry name" value="IolE/XylAMocC-like"/>
</dbReference>
<dbReference type="Proteomes" id="UP000230052">
    <property type="component" value="Unassembled WGS sequence"/>
</dbReference>
<dbReference type="AlphaFoldDB" id="A0A2J0KXX2"/>
<comment type="caution">
    <text evidence="2">The sequence shown here is derived from an EMBL/GenBank/DDBJ whole genome shotgun (WGS) entry which is preliminary data.</text>
</comment>
<organism evidence="2 3">
    <name type="scientific">Candidatus Aquitaenariimonas noxiae</name>
    <dbReference type="NCBI Taxonomy" id="1974741"/>
    <lineage>
        <taxon>Bacteria</taxon>
        <taxon>Pseudomonadati</taxon>
        <taxon>Candidatus Omnitrophota</taxon>
        <taxon>Candidatus Aquitaenariimonas</taxon>
    </lineage>
</organism>
<accession>A0A2J0KXX2</accession>
<dbReference type="InterPro" id="IPR036237">
    <property type="entry name" value="Xyl_isomerase-like_sf"/>
</dbReference>
<reference evidence="2 3" key="1">
    <citation type="submission" date="2017-09" db="EMBL/GenBank/DDBJ databases">
        <title>Depth-based differentiation of microbial function through sediment-hosted aquifers and enrichment of novel symbionts in the deep terrestrial subsurface.</title>
        <authorList>
            <person name="Probst A.J."/>
            <person name="Ladd B."/>
            <person name="Jarett J.K."/>
            <person name="Geller-Mcgrath D.E."/>
            <person name="Sieber C.M."/>
            <person name="Emerson J.B."/>
            <person name="Anantharaman K."/>
            <person name="Thomas B.C."/>
            <person name="Malmstrom R."/>
            <person name="Stieglmeier M."/>
            <person name="Klingl A."/>
            <person name="Woyke T."/>
            <person name="Ryan C.M."/>
            <person name="Banfield J.F."/>
        </authorList>
    </citation>
    <scope>NUCLEOTIDE SEQUENCE [LARGE SCALE GENOMIC DNA]</scope>
    <source>
        <strain evidence="2">CG07_land_8_20_14_0_80_42_15</strain>
    </source>
</reference>
<sequence length="308" mass="35030">MMPTNMFCVSTSWNFKQHQNAEGIVNEIRELGIENIELNFSLSSKLVEEFVLLKNKGMANIVSLHNYCPVPDGIDPSKASPDNPCLSSIIEEERLEAVANTKKTIDYANRLNAKAVVLHVGRVNIKGRTISLGRAGKESSLYGEIKAKMVEERKENSRPYFEMAIRSLEELEPYADKMGISLGVENRYYFREIPSIDEMCHILDHFGGSRIYYWHDAGHAQMHENLGLAEHEDYLKKLTGRLLGVHLHDISGIQDHKVPGDGKFDFKKLIPYIKKDTLKVIEAHQPATSDDLKRGIKFLTEIFKQTKE</sequence>
<evidence type="ECO:0000313" key="3">
    <source>
        <dbReference type="Proteomes" id="UP000230052"/>
    </source>
</evidence>
<evidence type="ECO:0000259" key="1">
    <source>
        <dbReference type="Pfam" id="PF01261"/>
    </source>
</evidence>
<feature type="domain" description="Xylose isomerase-like TIM barrel" evidence="1">
    <location>
        <begin position="27"/>
        <end position="301"/>
    </location>
</feature>
<protein>
    <recommendedName>
        <fullName evidence="1">Xylose isomerase-like TIM barrel domain-containing protein</fullName>
    </recommendedName>
</protein>
<gene>
    <name evidence="2" type="ORF">COS99_06130</name>
</gene>
<dbReference type="Gene3D" id="3.20.20.150">
    <property type="entry name" value="Divalent-metal-dependent TIM barrel enzymes"/>
    <property type="match status" value="1"/>
</dbReference>
<dbReference type="SUPFAM" id="SSF51658">
    <property type="entry name" value="Xylose isomerase-like"/>
    <property type="match status" value="1"/>
</dbReference>
<proteinExistence type="predicted"/>
<dbReference type="Pfam" id="PF01261">
    <property type="entry name" value="AP_endonuc_2"/>
    <property type="match status" value="1"/>
</dbReference>
<name>A0A2J0KXX2_9BACT</name>
<evidence type="ECO:0000313" key="2">
    <source>
        <dbReference type="EMBL" id="PIU41270.1"/>
    </source>
</evidence>